<dbReference type="InterPro" id="IPR016181">
    <property type="entry name" value="Acyl_CoA_acyltransferase"/>
</dbReference>
<dbReference type="Proteomes" id="UP001201980">
    <property type="component" value="Unassembled WGS sequence"/>
</dbReference>
<evidence type="ECO:0000313" key="3">
    <source>
        <dbReference type="Proteomes" id="UP001201980"/>
    </source>
</evidence>
<dbReference type="GO" id="GO:0016747">
    <property type="term" value="F:acyltransferase activity, transferring groups other than amino-acyl groups"/>
    <property type="evidence" value="ECO:0007669"/>
    <property type="project" value="InterPro"/>
</dbReference>
<dbReference type="CDD" id="cd04301">
    <property type="entry name" value="NAT_SF"/>
    <property type="match status" value="1"/>
</dbReference>
<feature type="domain" description="N-acetyltransferase" evidence="1">
    <location>
        <begin position="84"/>
        <end position="252"/>
    </location>
</feature>
<comment type="caution">
    <text evidence="2">The sequence shown here is derived from an EMBL/GenBank/DDBJ whole genome shotgun (WGS) entry which is preliminary data.</text>
</comment>
<dbReference type="EMBL" id="JAKWBI020000304">
    <property type="protein sequence ID" value="KAJ2896936.1"/>
    <property type="molecule type" value="Genomic_DNA"/>
</dbReference>
<dbReference type="PROSITE" id="PS51186">
    <property type="entry name" value="GNAT"/>
    <property type="match status" value="1"/>
</dbReference>
<organism evidence="2 3">
    <name type="scientific">Zalerion maritima</name>
    <dbReference type="NCBI Taxonomy" id="339359"/>
    <lineage>
        <taxon>Eukaryota</taxon>
        <taxon>Fungi</taxon>
        <taxon>Dikarya</taxon>
        <taxon>Ascomycota</taxon>
        <taxon>Pezizomycotina</taxon>
        <taxon>Sordariomycetes</taxon>
        <taxon>Lulworthiomycetidae</taxon>
        <taxon>Lulworthiales</taxon>
        <taxon>Lulworthiaceae</taxon>
        <taxon>Zalerion</taxon>
    </lineage>
</organism>
<dbReference type="PANTHER" id="PTHR43233:SF1">
    <property type="entry name" value="FAMILY N-ACETYLTRANSFERASE, PUTATIVE (AFU_ORTHOLOGUE AFUA_6G03350)-RELATED"/>
    <property type="match status" value="1"/>
</dbReference>
<protein>
    <submittedName>
        <fullName evidence="2">GNAT family N-acetyltransferase</fullName>
    </submittedName>
</protein>
<name>A0AAD5RKH0_9PEZI</name>
<proteinExistence type="predicted"/>
<dbReference type="Gene3D" id="3.40.630.30">
    <property type="match status" value="1"/>
</dbReference>
<sequence length="258" mass="29387">MHRCESSFLVLVAPASTSLRYACDYIYMTAAASSVCGIERRRRTLSLFRTPAEASTTPKPRNKPSALTAIIRMSRNRCYHKDNYVVSSDREHVQLDALNDAFGSDIIWWADRYPEDVLRKLVDTSMCFGVFCLPEGTQASEHQHGQPVNPKEQGKMIGFGRLVTDYVSAAYLTDVYILEPHQGKGLGKWLAECISEELDEWPFMRQSMLFCSDKRVGMYERAMGAREFVTEWKGEKSEGTGEKIVFMVKDGKKWPLKE</sequence>
<evidence type="ECO:0000259" key="1">
    <source>
        <dbReference type="PROSITE" id="PS51186"/>
    </source>
</evidence>
<dbReference type="AlphaFoldDB" id="A0AAD5RKH0"/>
<keyword evidence="3" id="KW-1185">Reference proteome</keyword>
<gene>
    <name evidence="2" type="ORF">MKZ38_005080</name>
</gene>
<dbReference type="PANTHER" id="PTHR43233">
    <property type="entry name" value="FAMILY N-ACETYLTRANSFERASE, PUTATIVE (AFU_ORTHOLOGUE AFUA_6G03350)-RELATED"/>
    <property type="match status" value="1"/>
</dbReference>
<accession>A0AAD5RKH0</accession>
<evidence type="ECO:0000313" key="2">
    <source>
        <dbReference type="EMBL" id="KAJ2896936.1"/>
    </source>
</evidence>
<dbReference type="InterPro" id="IPR053144">
    <property type="entry name" value="Acetyltransferase_Butenolide"/>
</dbReference>
<dbReference type="Pfam" id="PF00583">
    <property type="entry name" value="Acetyltransf_1"/>
    <property type="match status" value="1"/>
</dbReference>
<dbReference type="SUPFAM" id="SSF55729">
    <property type="entry name" value="Acyl-CoA N-acyltransferases (Nat)"/>
    <property type="match status" value="1"/>
</dbReference>
<dbReference type="InterPro" id="IPR000182">
    <property type="entry name" value="GNAT_dom"/>
</dbReference>
<reference evidence="2" key="1">
    <citation type="submission" date="2022-07" db="EMBL/GenBank/DDBJ databases">
        <title>Draft genome sequence of Zalerion maritima ATCC 34329, a (micro)plastics degrading marine fungus.</title>
        <authorList>
            <person name="Paco A."/>
            <person name="Goncalves M.F.M."/>
            <person name="Rocha-Santos T.A.P."/>
            <person name="Alves A."/>
        </authorList>
    </citation>
    <scope>NUCLEOTIDE SEQUENCE</scope>
    <source>
        <strain evidence="2">ATCC 34329</strain>
    </source>
</reference>